<dbReference type="PANTHER" id="PTHR42941:SF1">
    <property type="entry name" value="SLL1037 PROTEIN"/>
    <property type="match status" value="1"/>
</dbReference>
<dbReference type="Pfam" id="PF16868">
    <property type="entry name" value="NMT1_3"/>
    <property type="match status" value="1"/>
</dbReference>
<dbReference type="Proteomes" id="UP000001695">
    <property type="component" value="Chromosome"/>
</dbReference>
<dbReference type="HOGENOM" id="CLU_033215_6_0_5"/>
<dbReference type="OrthoDB" id="252197at2"/>
<keyword evidence="1" id="KW-0812">Transmembrane</keyword>
<gene>
    <name evidence="2" type="ordered locus">Bind_0899</name>
</gene>
<keyword evidence="3" id="KW-1185">Reference proteome</keyword>
<dbReference type="InterPro" id="IPR011852">
    <property type="entry name" value="TRAP_TAXI"/>
</dbReference>
<name>B2IHM7_BEII9</name>
<proteinExistence type="predicted"/>
<dbReference type="PANTHER" id="PTHR42941">
    <property type="entry name" value="SLL1037 PROTEIN"/>
    <property type="match status" value="1"/>
</dbReference>
<dbReference type="AlphaFoldDB" id="B2IHM7"/>
<evidence type="ECO:0008006" key="4">
    <source>
        <dbReference type="Google" id="ProtNLM"/>
    </source>
</evidence>
<organism evidence="2 3">
    <name type="scientific">Beijerinckia indica subsp. indica (strain ATCC 9039 / DSM 1715 / NCIMB 8712)</name>
    <dbReference type="NCBI Taxonomy" id="395963"/>
    <lineage>
        <taxon>Bacteria</taxon>
        <taxon>Pseudomonadati</taxon>
        <taxon>Pseudomonadota</taxon>
        <taxon>Alphaproteobacteria</taxon>
        <taxon>Hyphomicrobiales</taxon>
        <taxon>Beijerinckiaceae</taxon>
        <taxon>Beijerinckia</taxon>
    </lineage>
</organism>
<feature type="transmembrane region" description="Helical" evidence="1">
    <location>
        <begin position="331"/>
        <end position="349"/>
    </location>
</feature>
<evidence type="ECO:0000313" key="2">
    <source>
        <dbReference type="EMBL" id="ACB94548.1"/>
    </source>
</evidence>
<evidence type="ECO:0000256" key="1">
    <source>
        <dbReference type="SAM" id="Phobius"/>
    </source>
</evidence>
<reference evidence="3" key="1">
    <citation type="submission" date="2008-03" db="EMBL/GenBank/DDBJ databases">
        <title>Complete sequence of chromosome of Beijerinckia indica subsp. indica ATCC 9039.</title>
        <authorList>
            <consortium name="US DOE Joint Genome Institute"/>
            <person name="Copeland A."/>
            <person name="Lucas S."/>
            <person name="Lapidus A."/>
            <person name="Glavina del Rio T."/>
            <person name="Dalin E."/>
            <person name="Tice H."/>
            <person name="Bruce D."/>
            <person name="Goodwin L."/>
            <person name="Pitluck S."/>
            <person name="LaButti K."/>
            <person name="Schmutz J."/>
            <person name="Larimer F."/>
            <person name="Land M."/>
            <person name="Hauser L."/>
            <person name="Kyrpides N."/>
            <person name="Mikhailova N."/>
            <person name="Dunfield P.F."/>
            <person name="Dedysh S.N."/>
            <person name="Liesack W."/>
            <person name="Saw J.H."/>
            <person name="Alam M."/>
            <person name="Chen Y."/>
            <person name="Murrell J.C."/>
            <person name="Richardson P."/>
        </authorList>
    </citation>
    <scope>NUCLEOTIDE SEQUENCE [LARGE SCALE GENOMIC DNA]</scope>
    <source>
        <strain evidence="3">ATCC 9039 / DSM 1715 / NCIMB 8712</strain>
    </source>
</reference>
<dbReference type="RefSeq" id="WP_012383905.1">
    <property type="nucleotide sequence ID" value="NC_010581.1"/>
</dbReference>
<evidence type="ECO:0000313" key="3">
    <source>
        <dbReference type="Proteomes" id="UP000001695"/>
    </source>
</evidence>
<dbReference type="EMBL" id="CP001016">
    <property type="protein sequence ID" value="ACB94548.1"/>
    <property type="molecule type" value="Genomic_DNA"/>
</dbReference>
<dbReference type="KEGG" id="bid:Bind_0899"/>
<dbReference type="STRING" id="395963.Bind_0899"/>
<sequence length="437" mass="46308">MFGSRWSWLLAGSVAIGLLLVASIVAAVYFLKPHATLYVTTGPAGSAADAFMQAFVKVTTSEHPRIQFTLVPVPDLAASSKAIEDHQVNLAIVRSDVSPPANGMTIAILRRAAVAFVLPPKSPIDTITKLYGKTVGIPQGFIQENNAQALDTILSYYNISPTAVKRVFLAREEIGEAVQQKRVNAVLAIGPVGPGEVVDAVSAIARATKGTPGILAIDEAEAIAKRFPGFESLDVPAGAFRAKPATPNDQVTTLAVTYRFVVPDTMLNVVAGALARSIFATKAKLMALSPLANEIEAPDPDSKSPILPIHPGVTAYLSSGEQSFFEEFQSYIYIGTMIASVLGSAFAIISGRLSSQKSDAAMQQITRLIEIADQAASAELAGLDALEKEFNQIVASLLTQHAVDTGGSSAFSVAIDHTRHAIEHRRQILEPRSPQSA</sequence>
<keyword evidence="1" id="KW-1133">Transmembrane helix</keyword>
<keyword evidence="1" id="KW-0472">Membrane</keyword>
<dbReference type="SUPFAM" id="SSF53850">
    <property type="entry name" value="Periplasmic binding protein-like II"/>
    <property type="match status" value="1"/>
</dbReference>
<reference evidence="2 3" key="2">
    <citation type="journal article" date="2010" name="J. Bacteriol.">
        <title>Complete genome sequence of Beijerinckia indica subsp. indica.</title>
        <authorList>
            <person name="Tamas I."/>
            <person name="Dedysh S.N."/>
            <person name="Liesack W."/>
            <person name="Stott M.B."/>
            <person name="Alam M."/>
            <person name="Murrell J.C."/>
            <person name="Dunfield P.F."/>
        </authorList>
    </citation>
    <scope>NUCLEOTIDE SEQUENCE [LARGE SCALE GENOMIC DNA]</scope>
    <source>
        <strain evidence="3">ATCC 9039 / DSM 1715 / NCIMB 8712</strain>
    </source>
</reference>
<protein>
    <recommendedName>
        <fullName evidence="4">TRAP transporter solute receptor, TAXI family</fullName>
    </recommendedName>
</protein>
<accession>B2IHM7</accession>
<dbReference type="eggNOG" id="COG2358">
    <property type="taxonomic scope" value="Bacteria"/>
</dbReference>
<dbReference type="Gene3D" id="3.40.190.10">
    <property type="entry name" value="Periplasmic binding protein-like II"/>
    <property type="match status" value="2"/>
</dbReference>